<evidence type="ECO:0000256" key="3">
    <source>
        <dbReference type="ARBA" id="ARBA00022839"/>
    </source>
</evidence>
<evidence type="ECO:0000256" key="4">
    <source>
        <dbReference type="SAM" id="MobiDB-lite"/>
    </source>
</evidence>
<keyword evidence="2" id="KW-0378">Hydrolase</keyword>
<evidence type="ECO:0000256" key="1">
    <source>
        <dbReference type="ARBA" id="ARBA00022722"/>
    </source>
</evidence>
<organism evidence="5">
    <name type="scientific">Melanopsichium pennsylvanicum 4</name>
    <dbReference type="NCBI Taxonomy" id="1398559"/>
    <lineage>
        <taxon>Eukaryota</taxon>
        <taxon>Fungi</taxon>
        <taxon>Dikarya</taxon>
        <taxon>Basidiomycota</taxon>
        <taxon>Ustilaginomycotina</taxon>
        <taxon>Ustilaginomycetes</taxon>
        <taxon>Ustilaginales</taxon>
        <taxon>Ustilaginaceae</taxon>
        <taxon>Melanopsichium</taxon>
    </lineage>
</organism>
<feature type="region of interest" description="Disordered" evidence="4">
    <location>
        <begin position="1179"/>
        <end position="1226"/>
    </location>
</feature>
<feature type="compositionally biased region" description="Acidic residues" evidence="4">
    <location>
        <begin position="1251"/>
        <end position="1260"/>
    </location>
</feature>
<dbReference type="SUPFAM" id="SSF56281">
    <property type="entry name" value="Metallo-hydrolase/oxidoreductase"/>
    <property type="match status" value="1"/>
</dbReference>
<evidence type="ECO:0000313" key="5">
    <source>
        <dbReference type="EMBL" id="CDI51533.1"/>
    </source>
</evidence>
<dbReference type="EMBL" id="HG529509">
    <property type="protein sequence ID" value="CDI51533.1"/>
    <property type="molecule type" value="Genomic_DNA"/>
</dbReference>
<feature type="region of interest" description="Disordered" evidence="4">
    <location>
        <begin position="247"/>
        <end position="289"/>
    </location>
</feature>
<feature type="region of interest" description="Disordered" evidence="4">
    <location>
        <begin position="1240"/>
        <end position="1294"/>
    </location>
</feature>
<dbReference type="PANTHER" id="PTHR23240:SF8">
    <property type="entry name" value="PROTEIN ARTEMIS"/>
    <property type="match status" value="1"/>
</dbReference>
<feature type="compositionally biased region" description="Basic and acidic residues" evidence="4">
    <location>
        <begin position="1306"/>
        <end position="1321"/>
    </location>
</feature>
<reference evidence="5" key="1">
    <citation type="journal article" date="2014" name="Genome Biol. Evol.">
        <title>Gene Loss Rather Than Gene Gain Is Associated with a Host Jump from Monocots to Dicots in the Smut Fungus Melanopsichium pennsylvanicum.</title>
        <authorList>
            <person name="Sharma R."/>
            <person name="Mishra B."/>
            <person name="Runge F."/>
            <person name="Thines M."/>
        </authorList>
    </citation>
    <scope>NUCLEOTIDE SEQUENCE</scope>
    <source>
        <strain evidence="5">4</strain>
    </source>
</reference>
<feature type="region of interest" description="Disordered" evidence="4">
    <location>
        <begin position="741"/>
        <end position="786"/>
    </location>
</feature>
<name>A0A077QYY7_9BASI</name>
<feature type="region of interest" description="Disordered" evidence="4">
    <location>
        <begin position="1306"/>
        <end position="1329"/>
    </location>
</feature>
<accession>A0A077QYY7</accession>
<evidence type="ECO:0000256" key="2">
    <source>
        <dbReference type="ARBA" id="ARBA00022801"/>
    </source>
</evidence>
<sequence>MTNSHGYVLEYPRIRVDHFDQAHISLPASLLSHRRSISKIVSPNTESLPFAQAQTHFDKPLLYLLTHIHTDHLKGLDRPGITAPIYCSAVTKKLLLKYERQNTRIQNHHHATHTNPIGVVRPYAHLRVTHDHATAKARLSGYHSTSLDLLHPLPYNTPTKVQYTPTSTVTLTLIESNHMFGGTMFLIQGAQGAVLHTGDMRAENWWCDALTRNPILSPYLCWSKSANHMTTKDQVDAHKWADHIDSLDSSSSSLPGAQESSQSQNDSLSHHDSTTHSPHESSSYHSRPNRSQLRLRNIYLDTELLLCNQTVPTKQAACLDMITLMRLYPPSTIFFLNCWTWGYEDMLIYTAKAFGCKIHVDRFKYTMYKAARSEIPFLAHIVTKDGTSTRFHACEKRNVCAHVQKLASRYSAAADSMLAKQVLAAHSQTDSSSPDPQTRWGPPRSQPEPMLVYINPGQVSADRWPNMLEDTKLRLQAAQRGETAYPEALVVPIERHSTLPELQKFVGLFRPKTVSPNTILDPKGGLDYYLLHHLFGHVLAGAEDTRKLADEGFLMLGDKTWSFYEAQLARAREQAQTNPALRGGDAAVADSNEAVHAASASLNHITQSVGESIDAFQLEKLSKLRGISFKGLMMQNMAGNLAAMLEIERWRRVAGIDEQLEGLDMVIEDSMGSTQEGKADVSVRSIDYDADHSQLGETQALPLKRKTAGLHVNEAAKHVRPASPQASSSVPPEDVDEALCAHAPSCAPPPPPPLLLLQQQQKQRQRQSIDAVQTQDSQSSAEEASTELTEHLASRYINVLIHHFNIPFHRSDASYISMWKTVRENMPEDAQKVEEHWFRETGVLPPLWNEESDRNVPPHQSDFGSDHPVQQQRMKTVEAAAVEEDEKHMILGEIFSSFVDMLNTIASSSNNHHVGLVPASTTQDRTVALQLILAHFSKLGFHNRMGAETSIDSSGESHGSCLPHTSSAAIEWKALSVPLTALTLHLTTELQNISTKIKPSHDAIETDTENATLALHLTGILLAHRPINTNIETSTVLTLLDSVISIVEAVPKDISTLSKKTRNWIVLASAILRAEELDEVILEPFEDRLLRLAQDSDGPLRMMGSIPETETGLSASSQSALSNLLQTRGTDEFDVMHGINERVMVDDEEASSLQIRAPRVAGEAKSISLQSVGVQSTLSQSPLSKHIPTLDCPLPRPTLQTTSEAEVEAMGDTDSIMTSQKTNDNLQGDTIESISAAAAFSEASQASSATQEEEEDETMSEESPLASLPVGKGIDKIGNRDRQDERRNMVKSISLPSFMLTDERMALSKRRIDTVEEDVSRRRTRQVRK</sequence>
<feature type="region of interest" description="Disordered" evidence="4">
    <location>
        <begin position="425"/>
        <end position="447"/>
    </location>
</feature>
<feature type="compositionally biased region" description="Polar residues" evidence="4">
    <location>
        <begin position="426"/>
        <end position="436"/>
    </location>
</feature>
<keyword evidence="1" id="KW-0540">Nuclease</keyword>
<dbReference type="Gene3D" id="3.60.15.10">
    <property type="entry name" value="Ribonuclease Z/Hydroxyacylglutathione hydrolase-like"/>
    <property type="match status" value="1"/>
</dbReference>
<feature type="compositionally biased region" description="Basic and acidic residues" evidence="4">
    <location>
        <begin position="1273"/>
        <end position="1288"/>
    </location>
</feature>
<dbReference type="GO" id="GO:0000723">
    <property type="term" value="P:telomere maintenance"/>
    <property type="evidence" value="ECO:0007669"/>
    <property type="project" value="TreeGrafter"/>
</dbReference>
<dbReference type="Gene3D" id="3.40.50.12650">
    <property type="match status" value="1"/>
</dbReference>
<dbReference type="GO" id="GO:0006303">
    <property type="term" value="P:double-strand break repair via nonhomologous end joining"/>
    <property type="evidence" value="ECO:0007669"/>
    <property type="project" value="TreeGrafter"/>
</dbReference>
<feature type="region of interest" description="Disordered" evidence="4">
    <location>
        <begin position="848"/>
        <end position="869"/>
    </location>
</feature>
<dbReference type="GO" id="GO:0036297">
    <property type="term" value="P:interstrand cross-link repair"/>
    <property type="evidence" value="ECO:0007669"/>
    <property type="project" value="TreeGrafter"/>
</dbReference>
<dbReference type="PANTHER" id="PTHR23240">
    <property type="entry name" value="DNA CROSS-LINK REPAIR PROTEIN PSO2/SNM1-RELATED"/>
    <property type="match status" value="1"/>
</dbReference>
<feature type="compositionally biased region" description="Low complexity" evidence="4">
    <location>
        <begin position="1240"/>
        <end position="1250"/>
    </location>
</feature>
<keyword evidence="3" id="KW-0269">Exonuclease</keyword>
<dbReference type="GO" id="GO:0035312">
    <property type="term" value="F:5'-3' DNA exonuclease activity"/>
    <property type="evidence" value="ECO:0007669"/>
    <property type="project" value="TreeGrafter"/>
</dbReference>
<dbReference type="GO" id="GO:0003684">
    <property type="term" value="F:damaged DNA binding"/>
    <property type="evidence" value="ECO:0007669"/>
    <property type="project" value="TreeGrafter"/>
</dbReference>
<feature type="compositionally biased region" description="Polar residues" evidence="4">
    <location>
        <begin position="1215"/>
        <end position="1226"/>
    </location>
</feature>
<protein>
    <submittedName>
        <fullName evidence="5">Protein</fullName>
    </submittedName>
</protein>
<feature type="compositionally biased region" description="Low complexity" evidence="4">
    <location>
        <begin position="773"/>
        <end position="786"/>
    </location>
</feature>
<dbReference type="InterPro" id="IPR036866">
    <property type="entry name" value="RibonucZ/Hydroxyglut_hydro"/>
</dbReference>
<feature type="compositionally biased region" description="Basic and acidic residues" evidence="4">
    <location>
        <begin position="268"/>
        <end position="279"/>
    </location>
</feature>
<proteinExistence type="predicted"/>